<accession>A0A0L0S2B4</accession>
<reference evidence="2 3" key="1">
    <citation type="submission" date="2009-11" db="EMBL/GenBank/DDBJ databases">
        <title>Annotation of Allomyces macrogynus ATCC 38327.</title>
        <authorList>
            <consortium name="The Broad Institute Genome Sequencing Platform"/>
            <person name="Russ C."/>
            <person name="Cuomo C."/>
            <person name="Burger G."/>
            <person name="Gray M.W."/>
            <person name="Holland P.W.H."/>
            <person name="King N."/>
            <person name="Lang F.B.F."/>
            <person name="Roger A.J."/>
            <person name="Ruiz-Trillo I."/>
            <person name="Young S.K."/>
            <person name="Zeng Q."/>
            <person name="Gargeya S."/>
            <person name="Fitzgerald M."/>
            <person name="Haas B."/>
            <person name="Abouelleil A."/>
            <person name="Alvarado L."/>
            <person name="Arachchi H.M."/>
            <person name="Berlin A."/>
            <person name="Chapman S.B."/>
            <person name="Gearin G."/>
            <person name="Goldberg J."/>
            <person name="Griggs A."/>
            <person name="Gujja S."/>
            <person name="Hansen M."/>
            <person name="Heiman D."/>
            <person name="Howarth C."/>
            <person name="Larimer J."/>
            <person name="Lui A."/>
            <person name="MacDonald P.J.P."/>
            <person name="McCowen C."/>
            <person name="Montmayeur A."/>
            <person name="Murphy C."/>
            <person name="Neiman D."/>
            <person name="Pearson M."/>
            <person name="Priest M."/>
            <person name="Roberts A."/>
            <person name="Saif S."/>
            <person name="Shea T."/>
            <person name="Sisk P."/>
            <person name="Stolte C."/>
            <person name="Sykes S."/>
            <person name="Wortman J."/>
            <person name="Nusbaum C."/>
            <person name="Birren B."/>
        </authorList>
    </citation>
    <scope>NUCLEOTIDE SEQUENCE [LARGE SCALE GENOMIC DNA]</scope>
    <source>
        <strain evidence="2 3">ATCC 38327</strain>
    </source>
</reference>
<protein>
    <submittedName>
        <fullName evidence="2">Uncharacterized protein</fullName>
    </submittedName>
</protein>
<reference evidence="3" key="2">
    <citation type="submission" date="2009-11" db="EMBL/GenBank/DDBJ databases">
        <title>The Genome Sequence of Allomyces macrogynus strain ATCC 38327.</title>
        <authorList>
            <consortium name="The Broad Institute Genome Sequencing Platform"/>
            <person name="Russ C."/>
            <person name="Cuomo C."/>
            <person name="Shea T."/>
            <person name="Young S.K."/>
            <person name="Zeng Q."/>
            <person name="Koehrsen M."/>
            <person name="Haas B."/>
            <person name="Borodovsky M."/>
            <person name="Guigo R."/>
            <person name="Alvarado L."/>
            <person name="Berlin A."/>
            <person name="Borenstein D."/>
            <person name="Chen Z."/>
            <person name="Engels R."/>
            <person name="Freedman E."/>
            <person name="Gellesch M."/>
            <person name="Goldberg J."/>
            <person name="Griggs A."/>
            <person name="Gujja S."/>
            <person name="Heiman D."/>
            <person name="Hepburn T."/>
            <person name="Howarth C."/>
            <person name="Jen D."/>
            <person name="Larson L."/>
            <person name="Lewis B."/>
            <person name="Mehta T."/>
            <person name="Park D."/>
            <person name="Pearson M."/>
            <person name="Roberts A."/>
            <person name="Saif S."/>
            <person name="Shenoy N."/>
            <person name="Sisk P."/>
            <person name="Stolte C."/>
            <person name="Sykes S."/>
            <person name="Walk T."/>
            <person name="White J."/>
            <person name="Yandava C."/>
            <person name="Burger G."/>
            <person name="Gray M.W."/>
            <person name="Holland P.W.H."/>
            <person name="King N."/>
            <person name="Lang F.B.F."/>
            <person name="Roger A.J."/>
            <person name="Ruiz-Trillo I."/>
            <person name="Lander E."/>
            <person name="Nusbaum C."/>
        </authorList>
    </citation>
    <scope>NUCLEOTIDE SEQUENCE [LARGE SCALE GENOMIC DNA]</scope>
    <source>
        <strain evidence="3">ATCC 38327</strain>
    </source>
</reference>
<evidence type="ECO:0000313" key="2">
    <source>
        <dbReference type="EMBL" id="KNE56693.1"/>
    </source>
</evidence>
<dbReference type="VEuPathDB" id="FungiDB:AMAG_02475"/>
<evidence type="ECO:0000256" key="1">
    <source>
        <dbReference type="SAM" id="MobiDB-lite"/>
    </source>
</evidence>
<gene>
    <name evidence="2" type="ORF">AMAG_02475</name>
</gene>
<dbReference type="OrthoDB" id="10502830at2759"/>
<keyword evidence="3" id="KW-1185">Reference proteome</keyword>
<dbReference type="EMBL" id="GG745330">
    <property type="protein sequence ID" value="KNE56693.1"/>
    <property type="molecule type" value="Genomic_DNA"/>
</dbReference>
<sequence>MIKSDDEDRKPLTKYKNLDRRADSLPVSSPLRAELELEQRMVFHDSAGEHAGRVSGPAKVHTRAQVPPPKKKGQITLAPSTMTTTDPLCRPLTKVVRLMHGPREIARQTYAHGSAGTRRGTFDQIRVVVPVMSLPRDDQCPLTIEVTPDHASGEGMCCDNSFLHVENVSAMFFSDRPMPCDMLRVNSMGADNAGFSVGSGYHYDALDGEGDAFGRGLEFSINEDADEGDDRWEDGAGLLLFGYLSEANLGGLYAVDDDAVEEKLDEEYDEGYLACQHGHAGRGRPWRGFKRGVQCECASDDDSFIQYRS</sequence>
<dbReference type="Proteomes" id="UP000054350">
    <property type="component" value="Unassembled WGS sequence"/>
</dbReference>
<evidence type="ECO:0000313" key="3">
    <source>
        <dbReference type="Proteomes" id="UP000054350"/>
    </source>
</evidence>
<feature type="region of interest" description="Disordered" evidence="1">
    <location>
        <begin position="49"/>
        <end position="83"/>
    </location>
</feature>
<proteinExistence type="predicted"/>
<feature type="compositionally biased region" description="Basic and acidic residues" evidence="1">
    <location>
        <begin position="1"/>
        <end position="23"/>
    </location>
</feature>
<feature type="region of interest" description="Disordered" evidence="1">
    <location>
        <begin position="1"/>
        <end position="24"/>
    </location>
</feature>
<name>A0A0L0S2B4_ALLM3</name>
<dbReference type="AlphaFoldDB" id="A0A0L0S2B4"/>
<organism evidence="2 3">
    <name type="scientific">Allomyces macrogynus (strain ATCC 38327)</name>
    <name type="common">Allomyces javanicus var. macrogynus</name>
    <dbReference type="NCBI Taxonomy" id="578462"/>
    <lineage>
        <taxon>Eukaryota</taxon>
        <taxon>Fungi</taxon>
        <taxon>Fungi incertae sedis</taxon>
        <taxon>Blastocladiomycota</taxon>
        <taxon>Blastocladiomycetes</taxon>
        <taxon>Blastocladiales</taxon>
        <taxon>Blastocladiaceae</taxon>
        <taxon>Allomyces</taxon>
    </lineage>
</organism>